<evidence type="ECO:0000313" key="2">
    <source>
        <dbReference type="EMBL" id="TPG44376.1"/>
    </source>
</evidence>
<dbReference type="EMBL" id="RCZH01000002">
    <property type="protein sequence ID" value="TPG44376.1"/>
    <property type="molecule type" value="Genomic_DNA"/>
</dbReference>
<comment type="caution">
    <text evidence="2">The sequence shown here is derived from an EMBL/GenBank/DDBJ whole genome shotgun (WGS) entry which is preliminary data.</text>
</comment>
<keyword evidence="3" id="KW-1185">Reference proteome</keyword>
<name>A0A502F6H2_9FLAO</name>
<keyword evidence="1" id="KW-0472">Membrane</keyword>
<organism evidence="2 3">
    <name type="scientific">Flavobacterium pectinovorum</name>
    <dbReference type="NCBI Taxonomy" id="29533"/>
    <lineage>
        <taxon>Bacteria</taxon>
        <taxon>Pseudomonadati</taxon>
        <taxon>Bacteroidota</taxon>
        <taxon>Flavobacteriia</taxon>
        <taxon>Flavobacteriales</taxon>
        <taxon>Flavobacteriaceae</taxon>
        <taxon>Flavobacterium</taxon>
    </lineage>
</organism>
<keyword evidence="1" id="KW-1133">Transmembrane helix</keyword>
<gene>
    <name evidence="2" type="ORF">EAH81_02560</name>
</gene>
<protein>
    <submittedName>
        <fullName evidence="2">Uncharacterized protein</fullName>
    </submittedName>
</protein>
<keyword evidence="1" id="KW-0812">Transmembrane</keyword>
<proteinExistence type="predicted"/>
<dbReference type="Proteomes" id="UP000319700">
    <property type="component" value="Unassembled WGS sequence"/>
</dbReference>
<feature type="transmembrane region" description="Helical" evidence="1">
    <location>
        <begin position="6"/>
        <end position="23"/>
    </location>
</feature>
<reference evidence="2 3" key="1">
    <citation type="journal article" date="2019" name="Environ. Microbiol.">
        <title>Species interactions and distinct microbial communities in high Arctic permafrost affected cryosols are associated with the CH4 and CO2 gas fluxes.</title>
        <authorList>
            <person name="Altshuler I."/>
            <person name="Hamel J."/>
            <person name="Turney S."/>
            <person name="Magnuson E."/>
            <person name="Levesque R."/>
            <person name="Greer C."/>
            <person name="Whyte L.G."/>
        </authorList>
    </citation>
    <scope>NUCLEOTIDE SEQUENCE [LARGE SCALE GENOMIC DNA]</scope>
    <source>
        <strain evidence="2 3">42</strain>
    </source>
</reference>
<accession>A0A502F6H2</accession>
<dbReference type="RefSeq" id="WP_140503420.1">
    <property type="nucleotide sequence ID" value="NZ_RCZH01000002.1"/>
</dbReference>
<evidence type="ECO:0000313" key="3">
    <source>
        <dbReference type="Proteomes" id="UP000319700"/>
    </source>
</evidence>
<dbReference type="OrthoDB" id="1357823at2"/>
<dbReference type="AlphaFoldDB" id="A0A502F6H2"/>
<evidence type="ECO:0000256" key="1">
    <source>
        <dbReference type="SAM" id="Phobius"/>
    </source>
</evidence>
<sequence length="158" mass="17637">MSVKKIIIGAGIVAIAGYFFIEYKVQKIIERFQFVKIYPTAIKKFNIKWNEGSPFVTFNLDIKLVNPTSEVFSAKIVAVKLKRIIFYDKNNILLGTATVNTDAITIPANGSTTLFDIPIQLELKTIASTIISAIQNSFNLKDIRIESVVSILGTEHKI</sequence>